<keyword evidence="1" id="KW-0472">Membrane</keyword>
<accession>A0A382N7N3</accession>
<organism evidence="2">
    <name type="scientific">marine metagenome</name>
    <dbReference type="NCBI Taxonomy" id="408172"/>
    <lineage>
        <taxon>unclassified sequences</taxon>
        <taxon>metagenomes</taxon>
        <taxon>ecological metagenomes</taxon>
    </lineage>
</organism>
<evidence type="ECO:0000313" key="2">
    <source>
        <dbReference type="EMBL" id="SVC57189.1"/>
    </source>
</evidence>
<dbReference type="AlphaFoldDB" id="A0A382N7N3"/>
<evidence type="ECO:0000256" key="1">
    <source>
        <dbReference type="SAM" id="Phobius"/>
    </source>
</evidence>
<feature type="transmembrane region" description="Helical" evidence="1">
    <location>
        <begin position="20"/>
        <end position="41"/>
    </location>
</feature>
<dbReference type="EMBL" id="UINC01098568">
    <property type="protein sequence ID" value="SVC57189.1"/>
    <property type="molecule type" value="Genomic_DNA"/>
</dbReference>
<reference evidence="2" key="1">
    <citation type="submission" date="2018-05" db="EMBL/GenBank/DDBJ databases">
        <authorList>
            <person name="Lanie J.A."/>
            <person name="Ng W.-L."/>
            <person name="Kazmierczak K.M."/>
            <person name="Andrzejewski T.M."/>
            <person name="Davidsen T.M."/>
            <person name="Wayne K.J."/>
            <person name="Tettelin H."/>
            <person name="Glass J.I."/>
            <person name="Rusch D."/>
            <person name="Podicherti R."/>
            <person name="Tsui H.-C.T."/>
            <person name="Winkler M.E."/>
        </authorList>
    </citation>
    <scope>NUCLEOTIDE SEQUENCE</scope>
</reference>
<sequence>MAYLFKRFFGVFGMKVSKNIFYITITLILVINVGFLIYYAYHIPLHIDEAGWWFNYTNKSWQNRFRVSAKNR</sequence>
<protein>
    <submittedName>
        <fullName evidence="2">Uncharacterized protein</fullName>
    </submittedName>
</protein>
<keyword evidence="1" id="KW-1133">Transmembrane helix</keyword>
<gene>
    <name evidence="2" type="ORF">METZ01_LOCUS310043</name>
</gene>
<proteinExistence type="predicted"/>
<name>A0A382N7N3_9ZZZZ</name>
<keyword evidence="1" id="KW-0812">Transmembrane</keyword>